<dbReference type="Proteomes" id="UP000796880">
    <property type="component" value="Unassembled WGS sequence"/>
</dbReference>
<evidence type="ECO:0000313" key="2">
    <source>
        <dbReference type="EMBL" id="KAF3435225.1"/>
    </source>
</evidence>
<comment type="caution">
    <text evidence="2">The sequence shown here is derived from an EMBL/GenBank/DDBJ whole genome shotgun (WGS) entry which is preliminary data.</text>
</comment>
<dbReference type="Pfam" id="PF03407">
    <property type="entry name" value="Nucleotid_trans"/>
    <property type="match status" value="1"/>
</dbReference>
<dbReference type="AlphaFoldDB" id="A0A8K0DWV1"/>
<dbReference type="PANTHER" id="PTHR46038">
    <property type="entry name" value="EXPRESSED PROTEIN-RELATED"/>
    <property type="match status" value="1"/>
</dbReference>
<evidence type="ECO:0000313" key="3">
    <source>
        <dbReference type="Proteomes" id="UP000796880"/>
    </source>
</evidence>
<dbReference type="InterPro" id="IPR044821">
    <property type="entry name" value="At1g28695/At4g15970-like"/>
</dbReference>
<gene>
    <name evidence="2" type="ORF">FNV43_RR22312</name>
</gene>
<accession>A0A8K0DWV1</accession>
<sequence>MEDRTVIVTIVDEKWASHGSVFDVFLASFRIGQGTKRLLDHLVVVTVSSQAFQLCKSKHPHCFQLTTFVPKLAANMQLGVPDYHMLIRKRNNFLLEVLQLGYSFVFTEADVMWLRSPISYIHPTNDITIPCELDSGDSQGRSNNPDSGFFYVKSTEFSIELFKYWKLDGVLYPNSHAESLCDEIWISKEIIEIIGGKISFLNTENFGEFCQPSKDVSEVYTMHGNCCDSVERKVHDLKLVLDDWINFKAPSSNTSSGMLPWRAPSKCNA</sequence>
<dbReference type="EMBL" id="VOIH02000010">
    <property type="protein sequence ID" value="KAF3435225.1"/>
    <property type="molecule type" value="Genomic_DNA"/>
</dbReference>
<protein>
    <recommendedName>
        <fullName evidence="1">Nucleotide-diphospho-sugar transferase domain-containing protein</fullName>
    </recommendedName>
</protein>
<dbReference type="PANTHER" id="PTHR46038:SF37">
    <property type="entry name" value="GLYCOSYLTRANSFERASE"/>
    <property type="match status" value="1"/>
</dbReference>
<keyword evidence="3" id="KW-1185">Reference proteome</keyword>
<feature type="domain" description="Nucleotide-diphospho-sugar transferase" evidence="1">
    <location>
        <begin position="38"/>
        <end position="237"/>
    </location>
</feature>
<name>A0A8K0DWV1_9ROSA</name>
<evidence type="ECO:0000259" key="1">
    <source>
        <dbReference type="Pfam" id="PF03407"/>
    </source>
</evidence>
<dbReference type="OrthoDB" id="540503at2759"/>
<reference evidence="2" key="1">
    <citation type="submission" date="2020-03" db="EMBL/GenBank/DDBJ databases">
        <title>A high-quality chromosome-level genome assembly of a woody plant with both climbing and erect habits, Rhamnella rubrinervis.</title>
        <authorList>
            <person name="Lu Z."/>
            <person name="Yang Y."/>
            <person name="Zhu X."/>
            <person name="Sun Y."/>
        </authorList>
    </citation>
    <scope>NUCLEOTIDE SEQUENCE</scope>
    <source>
        <strain evidence="2">BYM</strain>
        <tissue evidence="2">Leaf</tissue>
    </source>
</reference>
<dbReference type="InterPro" id="IPR005069">
    <property type="entry name" value="Nucl-diP-sugar_transferase"/>
</dbReference>
<proteinExistence type="predicted"/>
<organism evidence="2 3">
    <name type="scientific">Rhamnella rubrinervis</name>
    <dbReference type="NCBI Taxonomy" id="2594499"/>
    <lineage>
        <taxon>Eukaryota</taxon>
        <taxon>Viridiplantae</taxon>
        <taxon>Streptophyta</taxon>
        <taxon>Embryophyta</taxon>
        <taxon>Tracheophyta</taxon>
        <taxon>Spermatophyta</taxon>
        <taxon>Magnoliopsida</taxon>
        <taxon>eudicotyledons</taxon>
        <taxon>Gunneridae</taxon>
        <taxon>Pentapetalae</taxon>
        <taxon>rosids</taxon>
        <taxon>fabids</taxon>
        <taxon>Rosales</taxon>
        <taxon>Rhamnaceae</taxon>
        <taxon>rhamnoid group</taxon>
        <taxon>Rhamneae</taxon>
        <taxon>Rhamnella</taxon>
    </lineage>
</organism>